<name>A0ABD0MI46_CIRMR</name>
<feature type="non-terminal residue" evidence="1">
    <location>
        <position position="1"/>
    </location>
</feature>
<dbReference type="AlphaFoldDB" id="A0ABD0MI46"/>
<organism evidence="1 2">
    <name type="scientific">Cirrhinus mrigala</name>
    <name type="common">Mrigala</name>
    <dbReference type="NCBI Taxonomy" id="683832"/>
    <lineage>
        <taxon>Eukaryota</taxon>
        <taxon>Metazoa</taxon>
        <taxon>Chordata</taxon>
        <taxon>Craniata</taxon>
        <taxon>Vertebrata</taxon>
        <taxon>Euteleostomi</taxon>
        <taxon>Actinopterygii</taxon>
        <taxon>Neopterygii</taxon>
        <taxon>Teleostei</taxon>
        <taxon>Ostariophysi</taxon>
        <taxon>Cypriniformes</taxon>
        <taxon>Cyprinidae</taxon>
        <taxon>Labeoninae</taxon>
        <taxon>Labeonini</taxon>
        <taxon>Cirrhinus</taxon>
    </lineage>
</organism>
<protein>
    <submittedName>
        <fullName evidence="1">Uncharacterized protein</fullName>
    </submittedName>
</protein>
<dbReference type="EMBL" id="JAMKFB020000322">
    <property type="protein sequence ID" value="KAL0149864.1"/>
    <property type="molecule type" value="Genomic_DNA"/>
</dbReference>
<comment type="caution">
    <text evidence="1">The sequence shown here is derived from an EMBL/GenBank/DDBJ whole genome shotgun (WGS) entry which is preliminary data.</text>
</comment>
<keyword evidence="2" id="KW-1185">Reference proteome</keyword>
<reference evidence="1 2" key="1">
    <citation type="submission" date="2024-05" db="EMBL/GenBank/DDBJ databases">
        <title>Genome sequencing and assembly of Indian major carp, Cirrhinus mrigala (Hamilton, 1822).</title>
        <authorList>
            <person name="Mohindra V."/>
            <person name="Chowdhury L.M."/>
            <person name="Lal K."/>
            <person name="Jena J.K."/>
        </authorList>
    </citation>
    <scope>NUCLEOTIDE SEQUENCE [LARGE SCALE GENOMIC DNA]</scope>
    <source>
        <strain evidence="1">CM1030</strain>
        <tissue evidence="1">Blood</tissue>
    </source>
</reference>
<accession>A0ABD0MI46</accession>
<evidence type="ECO:0000313" key="1">
    <source>
        <dbReference type="EMBL" id="KAL0149864.1"/>
    </source>
</evidence>
<dbReference type="Proteomes" id="UP001529510">
    <property type="component" value="Unassembled WGS sequence"/>
</dbReference>
<gene>
    <name evidence="1" type="ORF">M9458_054912</name>
</gene>
<proteinExistence type="predicted"/>
<sequence>AATYNDHRDLQEQAETVTAYIKMCIDEVTITKTITMRANQKPWMTAKFVDW</sequence>
<evidence type="ECO:0000313" key="2">
    <source>
        <dbReference type="Proteomes" id="UP001529510"/>
    </source>
</evidence>